<sequence>MNYKKVFFLPLACITIFSSSCSNKKESNETTNQLNSGAVVIDIEKALKEGTSQYLSQFSSEIEYVRLETADEGFVATAYPRAYVLEDYIYTVAFRQILQFDRKTGKFIKELSHYGYDPEAYQYTLPSMHPTTSNEIYVRTGNRIKTLNSNGEIKTIASAPSEVENAFEVEDGYFAGYIKNMSCTVTELIVIFNKKGDVIKSFPNHQQCEPNRTNSFSLRLSEGLFFTSKNDVFFKEAFNDTVFQVTKNKLLPAVIFNMGEHSPPYEKKEIMEDDDYFNMYSLNSIDLNDNYVFFSLNYQGKTYSAYHDIKENKTHLAYERYAQTSSFQDDLNGFIPFSPQYINDQNELVSHVAAEVLYNCFKDNPDKIESLPKSLQKLKDIDREDNPVVMIVKLK</sequence>
<dbReference type="InterPro" id="IPR032559">
    <property type="entry name" value="DUF4933"/>
</dbReference>
<dbReference type="Pfam" id="PF16287">
    <property type="entry name" value="DUF4933"/>
    <property type="match status" value="1"/>
</dbReference>
<comment type="caution">
    <text evidence="1">The sequence shown here is derived from an EMBL/GenBank/DDBJ whole genome shotgun (WGS) entry which is preliminary data.</text>
</comment>
<organism evidence="1 2">
    <name type="scientific">Roseivirga echinicomitans</name>
    <dbReference type="NCBI Taxonomy" id="296218"/>
    <lineage>
        <taxon>Bacteria</taxon>
        <taxon>Pseudomonadati</taxon>
        <taxon>Bacteroidota</taxon>
        <taxon>Cytophagia</taxon>
        <taxon>Cytophagales</taxon>
        <taxon>Roseivirgaceae</taxon>
        <taxon>Roseivirga</taxon>
    </lineage>
</organism>
<evidence type="ECO:0000313" key="1">
    <source>
        <dbReference type="EMBL" id="KYG73231.1"/>
    </source>
</evidence>
<evidence type="ECO:0000313" key="2">
    <source>
        <dbReference type="Proteomes" id="UP000075615"/>
    </source>
</evidence>
<reference evidence="1 2" key="1">
    <citation type="submission" date="2016-01" db="EMBL/GenBank/DDBJ databases">
        <title>Genome sequencing of Roseivirga echinicomitans KMM 6058.</title>
        <authorList>
            <person name="Selvaratnam C."/>
            <person name="Thevarajoo S."/>
            <person name="Goh K.M."/>
            <person name="Ee R."/>
            <person name="Chan K.-G."/>
            <person name="Chong C.S."/>
        </authorList>
    </citation>
    <scope>NUCLEOTIDE SEQUENCE [LARGE SCALE GENOMIC DNA]</scope>
    <source>
        <strain evidence="1 2">KMM 6058</strain>
    </source>
</reference>
<dbReference type="PROSITE" id="PS51257">
    <property type="entry name" value="PROKAR_LIPOPROTEIN"/>
    <property type="match status" value="1"/>
</dbReference>
<dbReference type="AlphaFoldDB" id="A0A150X3C5"/>
<dbReference type="EMBL" id="LRDB01000050">
    <property type="protein sequence ID" value="KYG73231.1"/>
    <property type="molecule type" value="Genomic_DNA"/>
</dbReference>
<dbReference type="OrthoDB" id="1091820at2"/>
<dbReference type="STRING" id="296218.AWN68_11155"/>
<protein>
    <submittedName>
        <fullName evidence="1">Uncharacterized protein</fullName>
    </submittedName>
</protein>
<gene>
    <name evidence="1" type="ORF">AWN68_11155</name>
</gene>
<keyword evidence="2" id="KW-1185">Reference proteome</keyword>
<proteinExistence type="predicted"/>
<name>A0A150X3C5_9BACT</name>
<accession>A0A150X3C5</accession>
<dbReference type="Proteomes" id="UP000075615">
    <property type="component" value="Unassembled WGS sequence"/>
</dbReference>
<dbReference type="RefSeq" id="WP_068418503.1">
    <property type="nucleotide sequence ID" value="NZ_LRDB01000050.1"/>
</dbReference>